<dbReference type="InParanoid" id="L2GKS3"/>
<dbReference type="HOGENOM" id="CLU_000192_11_3_1"/>
<evidence type="ECO:0000313" key="11">
    <source>
        <dbReference type="Proteomes" id="UP000011082"/>
    </source>
</evidence>
<dbReference type="GO" id="GO:0007015">
    <property type="term" value="P:actin filament organization"/>
    <property type="evidence" value="ECO:0007669"/>
    <property type="project" value="TreeGrafter"/>
</dbReference>
<keyword evidence="4" id="KW-0175">Coiled coil</keyword>
<dbReference type="OMA" id="MACHRER"/>
<evidence type="ECO:0000256" key="2">
    <source>
        <dbReference type="ARBA" id="ARBA00022741"/>
    </source>
</evidence>
<dbReference type="Pfam" id="PF00063">
    <property type="entry name" value="Myosin_head"/>
    <property type="match status" value="1"/>
</dbReference>
<evidence type="ECO:0000256" key="6">
    <source>
        <dbReference type="ARBA" id="ARBA00023175"/>
    </source>
</evidence>
<evidence type="ECO:0000256" key="3">
    <source>
        <dbReference type="ARBA" id="ARBA00022840"/>
    </source>
</evidence>
<dbReference type="AlphaFoldDB" id="L2GKS3"/>
<dbReference type="OrthoDB" id="2195200at2759"/>
<dbReference type="GO" id="GO:0000146">
    <property type="term" value="F:microfilament motor activity"/>
    <property type="evidence" value="ECO:0007669"/>
    <property type="project" value="TreeGrafter"/>
</dbReference>
<dbReference type="STRING" id="993615.L2GKS3"/>
<keyword evidence="2 8" id="KW-0547">Nucleotide-binding</keyword>
<keyword evidence="3 8" id="KW-0067">ATP-binding</keyword>
<evidence type="ECO:0000256" key="7">
    <source>
        <dbReference type="ARBA" id="ARBA00023203"/>
    </source>
</evidence>
<dbReference type="RefSeq" id="XP_007605163.1">
    <property type="nucleotide sequence ID" value="XM_007605101.1"/>
</dbReference>
<dbReference type="PANTHER" id="PTHR13140">
    <property type="entry name" value="MYOSIN"/>
    <property type="match status" value="1"/>
</dbReference>
<dbReference type="InterPro" id="IPR027417">
    <property type="entry name" value="P-loop_NTPase"/>
</dbReference>
<keyword evidence="5 8" id="KW-0518">Myosin</keyword>
<gene>
    <name evidence="10" type="ORF">VICG_01718</name>
</gene>
<dbReference type="PRINTS" id="PR00193">
    <property type="entry name" value="MYOSINHEAVY"/>
</dbReference>
<dbReference type="GO" id="GO:0005737">
    <property type="term" value="C:cytoplasm"/>
    <property type="evidence" value="ECO:0007669"/>
    <property type="project" value="TreeGrafter"/>
</dbReference>
<accession>L2GKS3</accession>
<dbReference type="PANTHER" id="PTHR13140:SF857">
    <property type="entry name" value="MYOSIN-11"/>
    <property type="match status" value="1"/>
</dbReference>
<evidence type="ECO:0000256" key="1">
    <source>
        <dbReference type="ARBA" id="ARBA00008314"/>
    </source>
</evidence>
<feature type="binding site" evidence="8">
    <location>
        <begin position="154"/>
        <end position="161"/>
    </location>
    <ligand>
        <name>ATP</name>
        <dbReference type="ChEBI" id="CHEBI:30616"/>
    </ligand>
</feature>
<dbReference type="PROSITE" id="PS51456">
    <property type="entry name" value="MYOSIN_MOTOR"/>
    <property type="match status" value="1"/>
</dbReference>
<keyword evidence="6 8" id="KW-0505">Motor protein</keyword>
<dbReference type="EMBL" id="JH370147">
    <property type="protein sequence ID" value="ELA41229.1"/>
    <property type="molecule type" value="Genomic_DNA"/>
</dbReference>
<evidence type="ECO:0000313" key="10">
    <source>
        <dbReference type="EMBL" id="ELA41229.1"/>
    </source>
</evidence>
<dbReference type="GO" id="GO:0016020">
    <property type="term" value="C:membrane"/>
    <property type="evidence" value="ECO:0007669"/>
    <property type="project" value="TreeGrafter"/>
</dbReference>
<dbReference type="FunFam" id="3.40.850.10:FF:000101">
    <property type="entry name" value="Slow myosin heavy chain 2"/>
    <property type="match status" value="1"/>
</dbReference>
<dbReference type="GO" id="GO:0005524">
    <property type="term" value="F:ATP binding"/>
    <property type="evidence" value="ECO:0007669"/>
    <property type="project" value="UniProtKB-UniRule"/>
</dbReference>
<name>L2GKS3_VITCO</name>
<dbReference type="Proteomes" id="UP000011082">
    <property type="component" value="Unassembled WGS sequence"/>
</dbReference>
<comment type="caution">
    <text evidence="8">Lacks conserved residue(s) required for the propagation of feature annotation.</text>
</comment>
<dbReference type="VEuPathDB" id="MicrosporidiaDB:VICG_01718"/>
<dbReference type="InterPro" id="IPR036961">
    <property type="entry name" value="Kinesin_motor_dom_sf"/>
</dbReference>
<keyword evidence="7 8" id="KW-0009">Actin-binding</keyword>
<sequence>MTTEEDLTVENKRWIWVPCSYELYKPAYVVGETSTHVKTQSNVLESFKQSEVFKMNPAKFDMVEDLALLSHLNEPSVLHNLKKRYEESFIYTYSGLFLISLNPYRQLGIYTDEVKKNITLKKYREAEPHIFAVANEAYRCLLSNRENQSILITGESGAGKTENTKRVIEFLSTVASDSRSGKSIDTLLLSANPILEAFGNAKTVKNDNSSRFGKFIQLKFKGGNICGARIEKYYWKNPGLLINVLAKDRTIFSIIF</sequence>
<evidence type="ECO:0000256" key="4">
    <source>
        <dbReference type="ARBA" id="ARBA00023054"/>
    </source>
</evidence>
<evidence type="ECO:0000259" key="9">
    <source>
        <dbReference type="PROSITE" id="PS51456"/>
    </source>
</evidence>
<feature type="domain" description="Myosin motor" evidence="9">
    <location>
        <begin position="61"/>
        <end position="256"/>
    </location>
</feature>
<proteinExistence type="inferred from homology"/>
<evidence type="ECO:0000256" key="5">
    <source>
        <dbReference type="ARBA" id="ARBA00023123"/>
    </source>
</evidence>
<dbReference type="GeneID" id="19882428"/>
<dbReference type="SUPFAM" id="SSF52540">
    <property type="entry name" value="P-loop containing nucleoside triphosphate hydrolases"/>
    <property type="match status" value="1"/>
</dbReference>
<keyword evidence="11" id="KW-1185">Reference proteome</keyword>
<comment type="similarity">
    <text evidence="1 8">Belongs to the TRAFAC class myosin-kinesin ATPase superfamily. Myosin family.</text>
</comment>
<dbReference type="InterPro" id="IPR001609">
    <property type="entry name" value="Myosin_head_motor_dom-like"/>
</dbReference>
<dbReference type="Gene3D" id="3.40.850.10">
    <property type="entry name" value="Kinesin motor domain"/>
    <property type="match status" value="1"/>
</dbReference>
<protein>
    <submittedName>
        <fullName evidence="10">Myosin-3</fullName>
    </submittedName>
</protein>
<organism evidence="10 11">
    <name type="scientific">Vittaforma corneae (strain ATCC 50505)</name>
    <name type="common">Microsporidian parasite</name>
    <name type="synonym">Nosema corneum</name>
    <dbReference type="NCBI Taxonomy" id="993615"/>
    <lineage>
        <taxon>Eukaryota</taxon>
        <taxon>Fungi</taxon>
        <taxon>Fungi incertae sedis</taxon>
        <taxon>Microsporidia</taxon>
        <taxon>Nosematidae</taxon>
        <taxon>Vittaforma</taxon>
    </lineage>
</organism>
<dbReference type="GO" id="GO:0016459">
    <property type="term" value="C:myosin complex"/>
    <property type="evidence" value="ECO:0007669"/>
    <property type="project" value="UniProtKB-KW"/>
</dbReference>
<dbReference type="GO" id="GO:0051015">
    <property type="term" value="F:actin filament binding"/>
    <property type="evidence" value="ECO:0007669"/>
    <property type="project" value="TreeGrafter"/>
</dbReference>
<reference evidence="11" key="1">
    <citation type="submission" date="2011-05" db="EMBL/GenBank/DDBJ databases">
        <title>The genome sequence of Vittaforma corneae strain ATCC 50505.</title>
        <authorList>
            <consortium name="The Broad Institute Genome Sequencing Platform"/>
            <person name="Cuomo C."/>
            <person name="Didier E."/>
            <person name="Bowers L."/>
            <person name="Young S.K."/>
            <person name="Zeng Q."/>
            <person name="Gargeya S."/>
            <person name="Fitzgerald M."/>
            <person name="Haas B."/>
            <person name="Abouelleil A."/>
            <person name="Alvarado L."/>
            <person name="Arachchi H.M."/>
            <person name="Berlin A."/>
            <person name="Chapman S.B."/>
            <person name="Gearin G."/>
            <person name="Goldberg J."/>
            <person name="Griggs A."/>
            <person name="Gujja S."/>
            <person name="Hansen M."/>
            <person name="Heiman D."/>
            <person name="Howarth C."/>
            <person name="Larimer J."/>
            <person name="Lui A."/>
            <person name="MacDonald P.J.P."/>
            <person name="McCowen C."/>
            <person name="Montmayeur A."/>
            <person name="Murphy C."/>
            <person name="Neiman D."/>
            <person name="Pearson M."/>
            <person name="Priest M."/>
            <person name="Roberts A."/>
            <person name="Saif S."/>
            <person name="Shea T."/>
            <person name="Sisk P."/>
            <person name="Stolte C."/>
            <person name="Sykes S."/>
            <person name="Wortman J."/>
            <person name="Nusbaum C."/>
            <person name="Birren B."/>
        </authorList>
    </citation>
    <scope>NUCLEOTIDE SEQUENCE [LARGE SCALE GENOMIC DNA]</scope>
    <source>
        <strain evidence="11">ATCC 50505</strain>
    </source>
</reference>
<evidence type="ECO:0000256" key="8">
    <source>
        <dbReference type="PROSITE-ProRule" id="PRU00782"/>
    </source>
</evidence>
<dbReference type="SMART" id="SM00242">
    <property type="entry name" value="MYSc"/>
    <property type="match status" value="1"/>
</dbReference>